<protein>
    <submittedName>
        <fullName evidence="1">Uncharacterized protein</fullName>
    </submittedName>
</protein>
<dbReference type="AlphaFoldDB" id="A0A699QMI8"/>
<sequence>RARQEEEANIALIETWEDIQAKVDADYQLIERLHAEEHEQFTDAEKDKLFMEFIEKRRKFFAAKRDEDRRKKPPTKAQQRSIMTTYLKSMDGWKPRDLKNKSFAKIKELFDKAMERNKELC</sequence>
<comment type="caution">
    <text evidence="1">The sequence shown here is derived from an EMBL/GenBank/DDBJ whole genome shotgun (WGS) entry which is preliminary data.</text>
</comment>
<dbReference type="EMBL" id="BKCJ011040776">
    <property type="protein sequence ID" value="GFC73077.1"/>
    <property type="molecule type" value="Genomic_DNA"/>
</dbReference>
<organism evidence="1">
    <name type="scientific">Tanacetum cinerariifolium</name>
    <name type="common">Dalmatian daisy</name>
    <name type="synonym">Chrysanthemum cinerariifolium</name>
    <dbReference type="NCBI Taxonomy" id="118510"/>
    <lineage>
        <taxon>Eukaryota</taxon>
        <taxon>Viridiplantae</taxon>
        <taxon>Streptophyta</taxon>
        <taxon>Embryophyta</taxon>
        <taxon>Tracheophyta</taxon>
        <taxon>Spermatophyta</taxon>
        <taxon>Magnoliopsida</taxon>
        <taxon>eudicotyledons</taxon>
        <taxon>Gunneridae</taxon>
        <taxon>Pentapetalae</taxon>
        <taxon>asterids</taxon>
        <taxon>campanulids</taxon>
        <taxon>Asterales</taxon>
        <taxon>Asteraceae</taxon>
        <taxon>Asteroideae</taxon>
        <taxon>Anthemideae</taxon>
        <taxon>Anthemidinae</taxon>
        <taxon>Tanacetum</taxon>
    </lineage>
</organism>
<name>A0A699QMI8_TANCI</name>
<feature type="non-terminal residue" evidence="1">
    <location>
        <position position="1"/>
    </location>
</feature>
<proteinExistence type="predicted"/>
<gene>
    <name evidence="1" type="ORF">Tci_845047</name>
</gene>
<evidence type="ECO:0000313" key="1">
    <source>
        <dbReference type="EMBL" id="GFC73077.1"/>
    </source>
</evidence>
<reference evidence="1" key="1">
    <citation type="journal article" date="2019" name="Sci. Rep.">
        <title>Draft genome of Tanacetum cinerariifolium, the natural source of mosquito coil.</title>
        <authorList>
            <person name="Yamashiro T."/>
            <person name="Shiraishi A."/>
            <person name="Satake H."/>
            <person name="Nakayama K."/>
        </authorList>
    </citation>
    <scope>NUCLEOTIDE SEQUENCE</scope>
</reference>
<accession>A0A699QMI8</accession>